<evidence type="ECO:0000256" key="15">
    <source>
        <dbReference type="PIRSR" id="PIRSR600823-3"/>
    </source>
</evidence>
<reference evidence="20" key="2">
    <citation type="submission" date="2019-10" db="EMBL/GenBank/DDBJ databases">
        <title>A de novo genome assembly of a pear dwarfing rootstock.</title>
        <authorList>
            <person name="Wang F."/>
            <person name="Wang J."/>
            <person name="Li S."/>
            <person name="Zhang Y."/>
            <person name="Fang M."/>
            <person name="Ma L."/>
            <person name="Zhao Y."/>
            <person name="Jiang S."/>
        </authorList>
    </citation>
    <scope>NUCLEOTIDE SEQUENCE [LARGE SCALE GENOMIC DNA]</scope>
</reference>
<evidence type="ECO:0000256" key="16">
    <source>
        <dbReference type="PIRSR" id="PIRSR600823-4"/>
    </source>
</evidence>
<feature type="binding site" evidence="15">
    <location>
        <position position="336"/>
    </location>
    <ligand>
        <name>Ca(2+)</name>
        <dbReference type="ChEBI" id="CHEBI:29108"/>
        <label>1</label>
    </ligand>
</feature>
<dbReference type="PROSITE" id="PS50873">
    <property type="entry name" value="PEROXIDASE_4"/>
    <property type="match status" value="1"/>
</dbReference>
<dbReference type="PANTHER" id="PTHR31388">
    <property type="entry name" value="PEROXIDASE 72-RELATED"/>
    <property type="match status" value="1"/>
</dbReference>
<keyword evidence="9" id="KW-0560">Oxidoreductase</keyword>
<name>A0A5N5H9U4_9ROSA</name>
<dbReference type="GO" id="GO:0042744">
    <property type="term" value="P:hydrogen peroxide catabolic process"/>
    <property type="evidence" value="ECO:0007669"/>
    <property type="project" value="InterPro"/>
</dbReference>
<evidence type="ECO:0000313" key="19">
    <source>
        <dbReference type="EMBL" id="KAB2624378.1"/>
    </source>
</evidence>
<evidence type="ECO:0000256" key="8">
    <source>
        <dbReference type="ARBA" id="ARBA00022837"/>
    </source>
</evidence>
<comment type="caution">
    <text evidence="19">The sequence shown here is derived from an EMBL/GenBank/DDBJ whole genome shotgun (WGS) entry which is preliminary data.</text>
</comment>
<evidence type="ECO:0000256" key="2">
    <source>
        <dbReference type="ARBA" id="ARBA00002322"/>
    </source>
</evidence>
<keyword evidence="10 15" id="KW-0408">Iron</keyword>
<gene>
    <name evidence="19" type="ORF">D8674_016038</name>
</gene>
<protein>
    <recommendedName>
        <fullName evidence="4">peroxidase</fullName>
        <ecNumber evidence="4">1.11.1.7</ecNumber>
    </recommendedName>
</protein>
<keyword evidence="8 15" id="KW-0106">Calcium</keyword>
<organism evidence="19 20">
    <name type="scientific">Pyrus ussuriensis x Pyrus communis</name>
    <dbReference type="NCBI Taxonomy" id="2448454"/>
    <lineage>
        <taxon>Eukaryota</taxon>
        <taxon>Viridiplantae</taxon>
        <taxon>Streptophyta</taxon>
        <taxon>Embryophyta</taxon>
        <taxon>Tracheophyta</taxon>
        <taxon>Spermatophyta</taxon>
        <taxon>Magnoliopsida</taxon>
        <taxon>eudicotyledons</taxon>
        <taxon>Gunneridae</taxon>
        <taxon>Pentapetalae</taxon>
        <taxon>rosids</taxon>
        <taxon>fabids</taxon>
        <taxon>Rosales</taxon>
        <taxon>Rosaceae</taxon>
        <taxon>Amygdaloideae</taxon>
        <taxon>Maleae</taxon>
        <taxon>Pyrus</taxon>
    </lineage>
</organism>
<dbReference type="AlphaFoldDB" id="A0A5N5H9U4"/>
<feature type="disulfide bond" evidence="17">
    <location>
        <begin position="328"/>
        <end position="333"/>
    </location>
</feature>
<feature type="binding site" evidence="14">
    <location>
        <position position="423"/>
    </location>
    <ligand>
        <name>substrate</name>
    </ligand>
</feature>
<evidence type="ECO:0000256" key="11">
    <source>
        <dbReference type="ARBA" id="ARBA00023157"/>
    </source>
</evidence>
<dbReference type="Proteomes" id="UP000327157">
    <property type="component" value="Chromosome 16"/>
</dbReference>
<evidence type="ECO:0000256" key="17">
    <source>
        <dbReference type="PIRSR" id="PIRSR600823-5"/>
    </source>
</evidence>
<dbReference type="Gene3D" id="1.10.420.10">
    <property type="entry name" value="Peroxidase, domain 2"/>
    <property type="match status" value="1"/>
</dbReference>
<feature type="binding site" description="axial binding residue" evidence="15">
    <location>
        <position position="453"/>
    </location>
    <ligand>
        <name>heme b</name>
        <dbReference type="ChEBI" id="CHEBI:60344"/>
    </ligand>
    <ligandPart>
        <name>Fe</name>
        <dbReference type="ChEBI" id="CHEBI:18248"/>
    </ligandPart>
</feature>
<evidence type="ECO:0000256" key="1">
    <source>
        <dbReference type="ARBA" id="ARBA00000189"/>
    </source>
</evidence>
<dbReference type="EMBL" id="SMOL01000160">
    <property type="protein sequence ID" value="KAB2624378.1"/>
    <property type="molecule type" value="Genomic_DNA"/>
</dbReference>
<feature type="site" description="Transition state stabilizer" evidence="16">
    <location>
        <position position="322"/>
    </location>
</feature>
<feature type="disulfide bond" evidence="17">
    <location>
        <begin position="460"/>
        <end position="493"/>
    </location>
</feature>
<feature type="binding site" evidence="15">
    <location>
        <position position="327"/>
    </location>
    <ligand>
        <name>Ca(2+)</name>
        <dbReference type="ChEBI" id="CHEBI:29108"/>
        <label>1</label>
    </ligand>
</feature>
<feature type="domain" description="Plant heme peroxidase family profile" evidence="18">
    <location>
        <begin position="285"/>
        <end position="592"/>
    </location>
</feature>
<dbReference type="GO" id="GO:0140825">
    <property type="term" value="F:lactoperoxidase activity"/>
    <property type="evidence" value="ECO:0007669"/>
    <property type="project" value="UniProtKB-EC"/>
</dbReference>
<feature type="active site" description="Proton acceptor" evidence="13">
    <location>
        <position position="326"/>
    </location>
</feature>
<evidence type="ECO:0000256" key="7">
    <source>
        <dbReference type="ARBA" id="ARBA00022723"/>
    </source>
</evidence>
<comment type="similarity">
    <text evidence="3">Belongs to the peroxidase family. Ascorbate peroxidase subfamily.</text>
</comment>
<comment type="cofactor">
    <cofactor evidence="15">
        <name>Ca(2+)</name>
        <dbReference type="ChEBI" id="CHEBI:29108"/>
    </cofactor>
    <text evidence="15">Binds 2 calcium ions per subunit.</text>
</comment>
<keyword evidence="12" id="KW-0325">Glycoprotein</keyword>
<dbReference type="EC" id="1.11.1.7" evidence="4"/>
<feature type="binding site" evidence="15">
    <location>
        <position position="330"/>
    </location>
    <ligand>
        <name>Ca(2+)</name>
        <dbReference type="ChEBI" id="CHEBI:29108"/>
        <label>1</label>
    </ligand>
</feature>
<dbReference type="Pfam" id="PF00141">
    <property type="entry name" value="peroxidase"/>
    <property type="match status" value="1"/>
</dbReference>
<evidence type="ECO:0000256" key="14">
    <source>
        <dbReference type="PIRSR" id="PIRSR600823-2"/>
    </source>
</evidence>
<reference evidence="19 20" key="1">
    <citation type="submission" date="2019-09" db="EMBL/GenBank/DDBJ databases">
        <authorList>
            <person name="Ou C."/>
        </authorList>
    </citation>
    <scope>NUCLEOTIDE SEQUENCE [LARGE SCALE GENOMIC DNA]</scope>
    <source>
        <strain evidence="19">S2</strain>
        <tissue evidence="19">Leaf</tissue>
    </source>
</reference>
<feature type="binding site" evidence="15">
    <location>
        <position position="511"/>
    </location>
    <ligand>
        <name>Ca(2+)</name>
        <dbReference type="ChEBI" id="CHEBI:29108"/>
        <label>2</label>
    </ligand>
</feature>
<dbReference type="InterPro" id="IPR019793">
    <property type="entry name" value="Peroxidases_heam-ligand_BS"/>
</dbReference>
<dbReference type="SUPFAM" id="SSF48113">
    <property type="entry name" value="Heme-dependent peroxidases"/>
    <property type="match status" value="1"/>
</dbReference>
<evidence type="ECO:0000256" key="5">
    <source>
        <dbReference type="ARBA" id="ARBA00022559"/>
    </source>
</evidence>
<dbReference type="CDD" id="cd00693">
    <property type="entry name" value="secretory_peroxidase"/>
    <property type="match status" value="1"/>
</dbReference>
<dbReference type="PRINTS" id="PR00458">
    <property type="entry name" value="PEROXIDASE"/>
</dbReference>
<dbReference type="GO" id="GO:0020037">
    <property type="term" value="F:heme binding"/>
    <property type="evidence" value="ECO:0007669"/>
    <property type="project" value="InterPro"/>
</dbReference>
<evidence type="ECO:0000256" key="12">
    <source>
        <dbReference type="ARBA" id="ARBA00023180"/>
    </source>
</evidence>
<dbReference type="PROSITE" id="PS00435">
    <property type="entry name" value="PEROXIDASE_1"/>
    <property type="match status" value="1"/>
</dbReference>
<dbReference type="InterPro" id="IPR002016">
    <property type="entry name" value="Haem_peroxidase"/>
</dbReference>
<dbReference type="PRINTS" id="PR00461">
    <property type="entry name" value="PLPEROXIDASE"/>
</dbReference>
<feature type="binding site" evidence="15">
    <location>
        <position position="334"/>
    </location>
    <ligand>
        <name>Ca(2+)</name>
        <dbReference type="ChEBI" id="CHEBI:29108"/>
        <label>1</label>
    </ligand>
</feature>
<dbReference type="GO" id="GO:0046872">
    <property type="term" value="F:metal ion binding"/>
    <property type="evidence" value="ECO:0007669"/>
    <property type="project" value="UniProtKB-KW"/>
</dbReference>
<feature type="binding site" evidence="15">
    <location>
        <position position="516"/>
    </location>
    <ligand>
        <name>Ca(2+)</name>
        <dbReference type="ChEBI" id="CHEBI:29108"/>
        <label>2</label>
    </ligand>
</feature>
<dbReference type="OrthoDB" id="2113341at2759"/>
<comment type="catalytic activity">
    <reaction evidence="1">
        <text>2 a phenolic donor + H2O2 = 2 a phenolic radical donor + 2 H2O</text>
        <dbReference type="Rhea" id="RHEA:56136"/>
        <dbReference type="ChEBI" id="CHEBI:15377"/>
        <dbReference type="ChEBI" id="CHEBI:16240"/>
        <dbReference type="ChEBI" id="CHEBI:139520"/>
        <dbReference type="ChEBI" id="CHEBI:139521"/>
        <dbReference type="EC" id="1.11.1.7"/>
    </reaction>
</comment>
<dbReference type="InterPro" id="IPR033905">
    <property type="entry name" value="Secretory_peroxidase"/>
</dbReference>
<dbReference type="PROSITE" id="PS00436">
    <property type="entry name" value="PEROXIDASE_2"/>
    <property type="match status" value="1"/>
</dbReference>
<dbReference type="FunFam" id="1.10.520.10:FF:000009">
    <property type="entry name" value="Peroxidase"/>
    <property type="match status" value="1"/>
</dbReference>
<sequence length="593" mass="64661">MEDVLTEIPPPSRFFQEDLNNFTPPSPPLPSPFLLFAQNPNGAAAEMPLRPSLLIVALSSPSLHLFHNVSYKTLIGTLILPETPFSGNSIDPSLKDKSCNIYSLPNPQTPESPTLLVSFQCPIAAERCHAVAKLLTSHQIAPQRVLILDSVQTLNFRGKLSKDEAAAFKLETTAERKAPSLKLEYFPSASVVDGLGAALLAACEIKNIRAALCVTWPQLGALVLSLIRSHIFPALDLELSIDSGESPRSRPKMAPFSLCFRPFVMQLLLLGFAILSTGLRTGDPPLTLDYYVSACPTVFEIVKKEMECLVLSDPRNAALVVRLHFHDCFVQGCDGSVLLEDTITLTGEKKASPNIHSLKGFRIVDRIKNKLESECPGIVSCADLLTIAARDAVILVGGPYWDVPLGRKDSITASPELAEANLPTANEGLSTIISKFLYQGLSVTDMVALSGAHTIGMARCENVRERIYSGEFEATSGINPLSESYLNNLRSTCPPVGGVGDNNVTAMDYVTPELFDNSFYHLLLKGEGLLNSDQEMYSSLFGIETGEIVRKYAADPVAFFEQFSESMVKLGNITNDESFENGEVRKNCRFVNT</sequence>
<reference evidence="19 20" key="3">
    <citation type="submission" date="2019-11" db="EMBL/GenBank/DDBJ databases">
        <title>A de novo genome assembly of a pear dwarfing rootstock.</title>
        <authorList>
            <person name="Wang F."/>
            <person name="Wang J."/>
            <person name="Li S."/>
            <person name="Zhang Y."/>
            <person name="Fang M."/>
            <person name="Ma L."/>
            <person name="Zhao Y."/>
            <person name="Jiang S."/>
        </authorList>
    </citation>
    <scope>NUCLEOTIDE SEQUENCE [LARGE SCALE GENOMIC DNA]</scope>
    <source>
        <strain evidence="19">S2</strain>
        <tissue evidence="19">Leaf</tissue>
    </source>
</reference>
<comment type="function">
    <text evidence="2">Removal of H(2)O(2), oxidation of toxic reductants, biosynthesis and degradation of lignin, suberization, auxin catabolism, response to environmental stresses such as wounding, pathogen attack and oxidative stress. These functions might be dependent on each isozyme/isoform in each plant tissue.</text>
</comment>
<evidence type="ECO:0000259" key="18">
    <source>
        <dbReference type="PROSITE" id="PS50873"/>
    </source>
</evidence>
<feature type="binding site" evidence="15">
    <location>
        <position position="348"/>
    </location>
    <ligand>
        <name>Ca(2+)</name>
        <dbReference type="ChEBI" id="CHEBI:29108"/>
        <label>1</label>
    </ligand>
</feature>
<feature type="disulfide bond" evidence="17">
    <location>
        <begin position="381"/>
        <end position="588"/>
    </location>
</feature>
<proteinExistence type="inferred from homology"/>
<comment type="cofactor">
    <cofactor evidence="15">
        <name>heme b</name>
        <dbReference type="ChEBI" id="CHEBI:60344"/>
    </cofactor>
    <text evidence="15">Binds 1 heme b (iron(II)-protoporphyrin IX) group per subunit.</text>
</comment>
<dbReference type="Gene3D" id="1.10.520.10">
    <property type="match status" value="1"/>
</dbReference>
<evidence type="ECO:0000256" key="13">
    <source>
        <dbReference type="PIRSR" id="PIRSR600823-1"/>
    </source>
</evidence>
<evidence type="ECO:0000256" key="4">
    <source>
        <dbReference type="ARBA" id="ARBA00012313"/>
    </source>
</evidence>
<keyword evidence="20" id="KW-1185">Reference proteome</keyword>
<dbReference type="GO" id="GO:0006979">
    <property type="term" value="P:response to oxidative stress"/>
    <property type="evidence" value="ECO:0007669"/>
    <property type="project" value="InterPro"/>
</dbReference>
<dbReference type="InterPro" id="IPR010255">
    <property type="entry name" value="Haem_peroxidase_sf"/>
</dbReference>
<dbReference type="InterPro" id="IPR000823">
    <property type="entry name" value="Peroxidase_pln"/>
</dbReference>
<keyword evidence="7 15" id="KW-0479">Metal-binding</keyword>
<keyword evidence="11 17" id="KW-1015">Disulfide bond</keyword>
<evidence type="ECO:0000256" key="3">
    <source>
        <dbReference type="ARBA" id="ARBA00006873"/>
    </source>
</evidence>
<keyword evidence="5 19" id="KW-0575">Peroxidase</keyword>
<evidence type="ECO:0000313" key="20">
    <source>
        <dbReference type="Proteomes" id="UP000327157"/>
    </source>
</evidence>
<feature type="binding site" evidence="15">
    <location>
        <position position="508"/>
    </location>
    <ligand>
        <name>Ca(2+)</name>
        <dbReference type="ChEBI" id="CHEBI:29108"/>
        <label>2</label>
    </ligand>
</feature>
<accession>A0A5N5H9U4</accession>
<feature type="disulfide bond" evidence="17">
    <location>
        <begin position="295"/>
        <end position="375"/>
    </location>
</feature>
<evidence type="ECO:0000256" key="9">
    <source>
        <dbReference type="ARBA" id="ARBA00023002"/>
    </source>
</evidence>
<feature type="binding site" evidence="15">
    <location>
        <position position="332"/>
    </location>
    <ligand>
        <name>Ca(2+)</name>
        <dbReference type="ChEBI" id="CHEBI:29108"/>
        <label>1</label>
    </ligand>
</feature>
<evidence type="ECO:0000256" key="6">
    <source>
        <dbReference type="ARBA" id="ARBA00022617"/>
    </source>
</evidence>
<keyword evidence="6" id="KW-0349">Heme</keyword>
<dbReference type="FunFam" id="1.10.420.10:FF:000001">
    <property type="entry name" value="Peroxidase"/>
    <property type="match status" value="1"/>
</dbReference>
<dbReference type="InterPro" id="IPR019794">
    <property type="entry name" value="Peroxidases_AS"/>
</dbReference>
<feature type="binding site" evidence="15">
    <location>
        <position position="454"/>
    </location>
    <ligand>
        <name>Ca(2+)</name>
        <dbReference type="ChEBI" id="CHEBI:29108"/>
        <label>2</label>
    </ligand>
</feature>
<evidence type="ECO:0000256" key="10">
    <source>
        <dbReference type="ARBA" id="ARBA00023004"/>
    </source>
</evidence>
<dbReference type="PANTHER" id="PTHR31388:SF9">
    <property type="entry name" value="PEROXIDASE 11"/>
    <property type="match status" value="1"/>
</dbReference>